<gene>
    <name evidence="2" type="primary">Nacad_1</name>
    <name evidence="2" type="ORF">GLABRA_R15819</name>
</gene>
<reference evidence="2 3" key="1">
    <citation type="submission" date="2019-09" db="EMBL/GenBank/DDBJ databases">
        <title>Bird 10,000 Genomes (B10K) Project - Family phase.</title>
        <authorList>
            <person name="Zhang G."/>
        </authorList>
    </citation>
    <scope>NUCLEOTIDE SEQUENCE [LARGE SCALE GENOMIC DNA]</scope>
    <source>
        <strain evidence="2">B10K-DU-008-63</strain>
    </source>
</reference>
<feature type="region of interest" description="Disordered" evidence="1">
    <location>
        <begin position="237"/>
        <end position="508"/>
    </location>
</feature>
<feature type="compositionally biased region" description="Acidic residues" evidence="1">
    <location>
        <begin position="248"/>
        <end position="264"/>
    </location>
</feature>
<feature type="compositionally biased region" description="Polar residues" evidence="1">
    <location>
        <begin position="265"/>
        <end position="281"/>
    </location>
</feature>
<dbReference type="EMBL" id="VXAP01000532">
    <property type="protein sequence ID" value="NXL36787.1"/>
    <property type="molecule type" value="Genomic_DNA"/>
</dbReference>
<feature type="non-terminal residue" evidence="2">
    <location>
        <position position="1"/>
    </location>
</feature>
<keyword evidence="3" id="KW-1185">Reference proteome</keyword>
<protein>
    <submittedName>
        <fullName evidence="2">NACAD protein</fullName>
    </submittedName>
</protein>
<feature type="compositionally biased region" description="Low complexity" evidence="1">
    <location>
        <begin position="118"/>
        <end position="129"/>
    </location>
</feature>
<dbReference type="AlphaFoldDB" id="A0A7L0S202"/>
<dbReference type="OrthoDB" id="3169036at2759"/>
<proteinExistence type="predicted"/>
<feature type="compositionally biased region" description="Acidic residues" evidence="1">
    <location>
        <begin position="171"/>
        <end position="202"/>
    </location>
</feature>
<sequence>ADPLDTRIVMGEETCSPTAPERGGGGGPPSAVPCPFPAPTKDPPHRQAAEPTPGRPPAPSLDPDLFFTAPSTPIRVGGSRLLPPPAEEQTDGESEGLCSPPTSPSGSYMTAEGGSWGSSGTASTSPSCSPNLVAEAEAMAVAEAEGSGMAEAMAVLPTCLEDVPAFTPPSPEEEEEGLFALPGDDDEEDGETPEEEEDEEWEVSVGEGLPGGGLIPAALLPFRGSLLFQAEAVEITPLPPGAAPLPLSDEEEEEEDDEEEEEEGGSTSASFLRSLSETSITEGVDESFAFRDDTSASSDSAAYDGEEDERLYGTEGHAVGAEGRPPPTAAASPGADASVNSGIELHLHAGMAPARSPSPEGSPQHQLLDPVPGGCPPPEPPHVPEELTMMPGTEEELVAKDDLGEGPGVELVASDSVLQSPGLCSREPRDPQTDGLGANDLAPANGEPQGGPGSDNDDDGDGTVRAGSTEPAATDGHDEPDAVATDLLPSVAPSPPDTVATDLLPSVT</sequence>
<dbReference type="Proteomes" id="UP000591073">
    <property type="component" value="Unassembled WGS sequence"/>
</dbReference>
<comment type="caution">
    <text evidence="2">The sequence shown here is derived from an EMBL/GenBank/DDBJ whole genome shotgun (WGS) entry which is preliminary data.</text>
</comment>
<organism evidence="2 3">
    <name type="scientific">Glaucidium brasilianum</name>
    <name type="common">Ferruginous pygmy-owl</name>
    <dbReference type="NCBI Taxonomy" id="78217"/>
    <lineage>
        <taxon>Eukaryota</taxon>
        <taxon>Metazoa</taxon>
        <taxon>Chordata</taxon>
        <taxon>Craniata</taxon>
        <taxon>Vertebrata</taxon>
        <taxon>Euteleostomi</taxon>
        <taxon>Archelosauria</taxon>
        <taxon>Archosauria</taxon>
        <taxon>Dinosauria</taxon>
        <taxon>Saurischia</taxon>
        <taxon>Theropoda</taxon>
        <taxon>Coelurosauria</taxon>
        <taxon>Aves</taxon>
        <taxon>Neognathae</taxon>
        <taxon>Neoaves</taxon>
        <taxon>Telluraves</taxon>
        <taxon>Strigiformes</taxon>
        <taxon>Strigidae</taxon>
        <taxon>Glaucidium</taxon>
    </lineage>
</organism>
<evidence type="ECO:0000313" key="3">
    <source>
        <dbReference type="Proteomes" id="UP000591073"/>
    </source>
</evidence>
<feature type="non-terminal residue" evidence="2">
    <location>
        <position position="508"/>
    </location>
</feature>
<name>A0A7L0S202_GLABR</name>
<evidence type="ECO:0000313" key="2">
    <source>
        <dbReference type="EMBL" id="NXL36787.1"/>
    </source>
</evidence>
<feature type="region of interest" description="Disordered" evidence="1">
    <location>
        <begin position="163"/>
        <end position="209"/>
    </location>
</feature>
<feature type="compositionally biased region" description="Pro residues" evidence="1">
    <location>
        <begin position="30"/>
        <end position="41"/>
    </location>
</feature>
<evidence type="ECO:0000256" key="1">
    <source>
        <dbReference type="SAM" id="MobiDB-lite"/>
    </source>
</evidence>
<feature type="region of interest" description="Disordered" evidence="1">
    <location>
        <begin position="1"/>
        <end position="129"/>
    </location>
</feature>
<accession>A0A7L0S202</accession>